<evidence type="ECO:0000313" key="10">
    <source>
        <dbReference type="Proteomes" id="UP000288216"/>
    </source>
</evidence>
<evidence type="ECO:0000313" key="9">
    <source>
        <dbReference type="EMBL" id="GCB67326.1"/>
    </source>
</evidence>
<organism evidence="9 10">
    <name type="scientific">Scyliorhinus torazame</name>
    <name type="common">Cloudy catshark</name>
    <name type="synonym">Catulus torazame</name>
    <dbReference type="NCBI Taxonomy" id="75743"/>
    <lineage>
        <taxon>Eukaryota</taxon>
        <taxon>Metazoa</taxon>
        <taxon>Chordata</taxon>
        <taxon>Craniata</taxon>
        <taxon>Vertebrata</taxon>
        <taxon>Chondrichthyes</taxon>
        <taxon>Elasmobranchii</taxon>
        <taxon>Galeomorphii</taxon>
        <taxon>Galeoidea</taxon>
        <taxon>Carcharhiniformes</taxon>
        <taxon>Scyliorhinidae</taxon>
        <taxon>Scyliorhinus</taxon>
    </lineage>
</organism>
<dbReference type="PANTHER" id="PTHR12042:SF16">
    <property type="entry name" value="ALPHA-1,4-N-ACETYLGLUCOSAMINYLTRANSFERASE"/>
    <property type="match status" value="1"/>
</dbReference>
<proteinExistence type="inferred from homology"/>
<keyword evidence="4" id="KW-0808">Transferase</keyword>
<dbReference type="Proteomes" id="UP000288216">
    <property type="component" value="Unassembled WGS sequence"/>
</dbReference>
<evidence type="ECO:0000256" key="1">
    <source>
        <dbReference type="ARBA" id="ARBA00004323"/>
    </source>
</evidence>
<reference evidence="9 10" key="1">
    <citation type="journal article" date="2018" name="Nat. Ecol. Evol.">
        <title>Shark genomes provide insights into elasmobranch evolution and the origin of vertebrates.</title>
        <authorList>
            <person name="Hara Y"/>
            <person name="Yamaguchi K"/>
            <person name="Onimaru K"/>
            <person name="Kadota M"/>
            <person name="Koyanagi M"/>
            <person name="Keeley SD"/>
            <person name="Tatsumi K"/>
            <person name="Tanaka K"/>
            <person name="Motone F"/>
            <person name="Kageyama Y"/>
            <person name="Nozu R"/>
            <person name="Adachi N"/>
            <person name="Nishimura O"/>
            <person name="Nakagawa R"/>
            <person name="Tanegashima C"/>
            <person name="Kiyatake I"/>
            <person name="Matsumoto R"/>
            <person name="Murakumo K"/>
            <person name="Nishida K"/>
            <person name="Terakita A"/>
            <person name="Kuratani S"/>
            <person name="Sato K"/>
            <person name="Hyodo S Kuraku.S."/>
        </authorList>
    </citation>
    <scope>NUCLEOTIDE SEQUENCE [LARGE SCALE GENOMIC DNA]</scope>
</reference>
<dbReference type="InterPro" id="IPR029044">
    <property type="entry name" value="Nucleotide-diphossugar_trans"/>
</dbReference>
<dbReference type="SUPFAM" id="SSF53448">
    <property type="entry name" value="Nucleotide-diphospho-sugar transferases"/>
    <property type="match status" value="1"/>
</dbReference>
<dbReference type="AlphaFoldDB" id="A0A401P2K0"/>
<protein>
    <recommendedName>
        <fullName evidence="8">Alpha 1,4-glycosyltransferase domain-containing protein</fullName>
    </recommendedName>
</protein>
<evidence type="ECO:0000256" key="6">
    <source>
        <dbReference type="ARBA" id="ARBA00023136"/>
    </source>
</evidence>
<dbReference type="OrthoDB" id="407609at2759"/>
<dbReference type="Pfam" id="PF04488">
    <property type="entry name" value="Gly_transf_sug"/>
    <property type="match status" value="1"/>
</dbReference>
<keyword evidence="7" id="KW-0812">Transmembrane</keyword>
<evidence type="ECO:0000256" key="2">
    <source>
        <dbReference type="ARBA" id="ARBA00009003"/>
    </source>
</evidence>
<dbReference type="GO" id="GO:0006493">
    <property type="term" value="P:protein O-linked glycosylation"/>
    <property type="evidence" value="ECO:0007669"/>
    <property type="project" value="TreeGrafter"/>
</dbReference>
<comment type="caution">
    <text evidence="9">The sequence shown here is derived from an EMBL/GenBank/DDBJ whole genome shotgun (WGS) entry which is preliminary data.</text>
</comment>
<feature type="domain" description="Alpha 1,4-glycosyltransferase" evidence="8">
    <location>
        <begin position="245"/>
        <end position="374"/>
    </location>
</feature>
<evidence type="ECO:0000256" key="7">
    <source>
        <dbReference type="SAM" id="Phobius"/>
    </source>
</evidence>
<keyword evidence="7" id="KW-1133">Transmembrane helix</keyword>
<accession>A0A401P2K0</accession>
<evidence type="ECO:0000256" key="3">
    <source>
        <dbReference type="ARBA" id="ARBA00022676"/>
    </source>
</evidence>
<dbReference type="STRING" id="75743.A0A401P2K0"/>
<evidence type="ECO:0000256" key="4">
    <source>
        <dbReference type="ARBA" id="ARBA00022679"/>
    </source>
</evidence>
<dbReference type="InterPro" id="IPR007577">
    <property type="entry name" value="GlycoTrfase_DXD_sugar-bd_CS"/>
</dbReference>
<comment type="similarity">
    <text evidence="2">Belongs to the glycosyltransferase 32 family.</text>
</comment>
<dbReference type="GO" id="GO:0000139">
    <property type="term" value="C:Golgi membrane"/>
    <property type="evidence" value="ECO:0007669"/>
    <property type="project" value="UniProtKB-SubCell"/>
</dbReference>
<keyword evidence="10" id="KW-1185">Reference proteome</keyword>
<dbReference type="InterPro" id="IPR007652">
    <property type="entry name" value="A1-4-GlycosylTfrase_dom"/>
</dbReference>
<gene>
    <name evidence="9" type="ORF">scyTo_0010235</name>
</gene>
<dbReference type="GO" id="GO:0008375">
    <property type="term" value="F:acetylglucosaminyltransferase activity"/>
    <property type="evidence" value="ECO:0007669"/>
    <property type="project" value="TreeGrafter"/>
</dbReference>
<name>A0A401P2K0_SCYTO</name>
<comment type="subcellular location">
    <subcellularLocation>
        <location evidence="1">Golgi apparatus membrane</location>
        <topology evidence="1">Single-pass type II membrane protein</topology>
    </subcellularLocation>
</comment>
<feature type="transmembrane region" description="Helical" evidence="7">
    <location>
        <begin position="52"/>
        <end position="78"/>
    </location>
</feature>
<dbReference type="Pfam" id="PF04572">
    <property type="entry name" value="Gb3_synth"/>
    <property type="match status" value="1"/>
</dbReference>
<keyword evidence="5" id="KW-0333">Golgi apparatus</keyword>
<evidence type="ECO:0000259" key="8">
    <source>
        <dbReference type="Pfam" id="PF04572"/>
    </source>
</evidence>
<keyword evidence="6 7" id="KW-0472">Membrane</keyword>
<dbReference type="OMA" id="QQWASIG"/>
<dbReference type="PANTHER" id="PTHR12042">
    <property type="entry name" value="LACTOSYLCERAMIDE 4-ALPHA-GALACTOSYLTRANSFERASE ALPHA- 1,4-GALACTOSYLTRANSFERASE"/>
    <property type="match status" value="1"/>
</dbReference>
<dbReference type="EMBL" id="BFAA01004369">
    <property type="protein sequence ID" value="GCB67326.1"/>
    <property type="molecule type" value="Genomic_DNA"/>
</dbReference>
<keyword evidence="3" id="KW-0328">Glycosyltransferase</keyword>
<dbReference type="Gene3D" id="3.90.550.20">
    <property type="match status" value="1"/>
</dbReference>
<sequence>MLVCSDRQLKGTPAGTLEYLGKIRTVTQTVFLEKETFEEKSQLKVMKKLQKVLLALLVLLVFIIYFLQHVSLSCYFLTCYSKDEFPSDLDETNIMKAPGIMFVETTDTVEPSALAVCSVESASLRNPDKHVYYFLKGFSGELSHYPRSRHKAIHVLASLKNVTISPLSLKALFQETPLSSWYEQVNPFWEKYWIHVLSDACRIALLWNYGGIYLDTDIISLKPLAFQNFICAEGYEAANGAALGFEKHHQFIWDCMEDYVRNYDGGTWGSQGPALVSRVLKRWCQSNELGPFFNLECKGISYLPPKHFYPISYTNWESYFQHWRKSDIKSFFAETKGVHVWNYKNVGQQKQVTSGSGTLIEYFFSKYCPTTYKSLVKGANQGQHFQELLED</sequence>
<dbReference type="InterPro" id="IPR051981">
    <property type="entry name" value="Glycosyltransf_32"/>
</dbReference>
<evidence type="ECO:0000256" key="5">
    <source>
        <dbReference type="ARBA" id="ARBA00023034"/>
    </source>
</evidence>